<dbReference type="PANTHER" id="PTHR38013">
    <property type="entry name" value="GLYCOPROTEIN/POLYSACCHARIDE METABOLISM"/>
    <property type="match status" value="1"/>
</dbReference>
<name>A0A1I4B7K8_9GAMM</name>
<evidence type="ECO:0000256" key="2">
    <source>
        <dbReference type="ARBA" id="ARBA00023136"/>
    </source>
</evidence>
<dbReference type="Pfam" id="PF03724">
    <property type="entry name" value="META"/>
    <property type="match status" value="1"/>
</dbReference>
<reference evidence="9" key="1">
    <citation type="submission" date="2016-10" db="EMBL/GenBank/DDBJ databases">
        <authorList>
            <person name="Varghese N."/>
            <person name="Submissions S."/>
        </authorList>
    </citation>
    <scope>NUCLEOTIDE SEQUENCE [LARGE SCALE GENOMIC DNA]</scope>
    <source>
        <strain evidence="9">DSM 11578</strain>
    </source>
</reference>
<dbReference type="InterPro" id="IPR053196">
    <property type="entry name" value="Lipoprotein_YbaY-like"/>
</dbReference>
<evidence type="ECO:0000259" key="6">
    <source>
        <dbReference type="Pfam" id="PF03724"/>
    </source>
</evidence>
<keyword evidence="4 8" id="KW-0449">Lipoprotein</keyword>
<dbReference type="OrthoDB" id="5348860at2"/>
<keyword evidence="9" id="KW-1185">Reference proteome</keyword>
<organism evidence="8 9">
    <name type="scientific">Methylophaga sulfidovorans</name>
    <dbReference type="NCBI Taxonomy" id="45496"/>
    <lineage>
        <taxon>Bacteria</taxon>
        <taxon>Pseudomonadati</taxon>
        <taxon>Pseudomonadota</taxon>
        <taxon>Gammaproteobacteria</taxon>
        <taxon>Thiotrichales</taxon>
        <taxon>Piscirickettsiaceae</taxon>
        <taxon>Methylophaga</taxon>
    </lineage>
</organism>
<gene>
    <name evidence="8" type="ORF">SAMN04488079_11753</name>
</gene>
<evidence type="ECO:0000256" key="4">
    <source>
        <dbReference type="ARBA" id="ARBA00023288"/>
    </source>
</evidence>
<dbReference type="AlphaFoldDB" id="A0A1I4B7K8"/>
<feature type="domain" description="C-type lysozyme inhibitor" evidence="7">
    <location>
        <begin position="154"/>
        <end position="214"/>
    </location>
</feature>
<dbReference type="STRING" id="45496.SAMN04488079_11753"/>
<dbReference type="EMBL" id="FOSH01000017">
    <property type="protein sequence ID" value="SFK63981.1"/>
    <property type="molecule type" value="Genomic_DNA"/>
</dbReference>
<dbReference type="SUPFAM" id="SSF141488">
    <property type="entry name" value="YdhA-like"/>
    <property type="match status" value="1"/>
</dbReference>
<evidence type="ECO:0000313" key="9">
    <source>
        <dbReference type="Proteomes" id="UP000198924"/>
    </source>
</evidence>
<dbReference type="Gene3D" id="2.40.128.200">
    <property type="match status" value="1"/>
</dbReference>
<feature type="chain" id="PRO_5011630198" evidence="5">
    <location>
        <begin position="19"/>
        <end position="434"/>
    </location>
</feature>
<dbReference type="InterPro" id="IPR039366">
    <property type="entry name" value="Pilotin"/>
</dbReference>
<dbReference type="Proteomes" id="UP000198924">
    <property type="component" value="Unassembled WGS sequence"/>
</dbReference>
<evidence type="ECO:0000256" key="3">
    <source>
        <dbReference type="ARBA" id="ARBA00023139"/>
    </source>
</evidence>
<keyword evidence="2" id="KW-0472">Membrane</keyword>
<dbReference type="InterPro" id="IPR005184">
    <property type="entry name" value="DUF306_Meta_HslJ"/>
</dbReference>
<evidence type="ECO:0000259" key="7">
    <source>
        <dbReference type="Pfam" id="PF09864"/>
    </source>
</evidence>
<dbReference type="RefSeq" id="WP_091715403.1">
    <property type="nucleotide sequence ID" value="NZ_FOSH01000017.1"/>
</dbReference>
<dbReference type="PROSITE" id="PS51257">
    <property type="entry name" value="PROKAR_LIPOPROTEIN"/>
    <property type="match status" value="1"/>
</dbReference>
<protein>
    <submittedName>
        <fullName evidence="8">Uncharacterized lipoprotein YbaY</fullName>
    </submittedName>
</protein>
<dbReference type="InterPro" id="IPR018660">
    <property type="entry name" value="MliC"/>
</dbReference>
<sequence length="434" mass="49204">MPLYRFFIFVLISLTVAACDSDSAQQTLKQQQLNISGQISYRERIAIPDKSQLIIKLENITSAQKNGETIAEKTISLGNRQVPLDFQLQVFKDQLNKDENYALRASIQDKDGELLWTTDELHLIPVDTDQVSLGVLNLMKIEEPENDNNHIVMFQCGEQQIKTVIKNESMQLKMNDDLYLLFQVPTASGAKYQSKDKLVSFWNKGHQGILTIADMSWSHCTVVNQDQVEQLPFRAQGHEPEWSLSATYDQVIMTWDEGQKQSVLAETELNTYHTGFELKAYSDTRYIKVETLATLCRDDMSGLPYPYQVSVRLDNLDFHGCGGHSRDLLVGQEWVIQDLNKRGVIDFSRLTMSFDDQGRLSGFTSCNQYSTAYEFNERLDIASAITTQKVCPVAIMNQEKLFLSILADVESLDISINGALILKTADGRTITARR</sequence>
<evidence type="ECO:0000256" key="1">
    <source>
        <dbReference type="ARBA" id="ARBA00022729"/>
    </source>
</evidence>
<dbReference type="InterPro" id="IPR036328">
    <property type="entry name" value="MliC_sf"/>
</dbReference>
<dbReference type="Pfam" id="PF09619">
    <property type="entry name" value="YscW"/>
    <property type="match status" value="1"/>
</dbReference>
<evidence type="ECO:0000256" key="5">
    <source>
        <dbReference type="SAM" id="SignalP"/>
    </source>
</evidence>
<accession>A0A1I4B7K8</accession>
<proteinExistence type="predicted"/>
<feature type="signal peptide" evidence="5">
    <location>
        <begin position="1"/>
        <end position="18"/>
    </location>
</feature>
<keyword evidence="1 5" id="KW-0732">Signal</keyword>
<evidence type="ECO:0000313" key="8">
    <source>
        <dbReference type="EMBL" id="SFK63981.1"/>
    </source>
</evidence>
<keyword evidence="3" id="KW-0564">Palmitate</keyword>
<dbReference type="InterPro" id="IPR038670">
    <property type="entry name" value="HslJ-like_sf"/>
</dbReference>
<dbReference type="Pfam" id="PF09864">
    <property type="entry name" value="MliC"/>
    <property type="match status" value="1"/>
</dbReference>
<feature type="domain" description="DUF306" evidence="6">
    <location>
        <begin position="329"/>
        <end position="430"/>
    </location>
</feature>
<dbReference type="Gene3D" id="2.40.128.270">
    <property type="match status" value="1"/>
</dbReference>
<dbReference type="PANTHER" id="PTHR38013:SF1">
    <property type="entry name" value="GLYCOPROTEIN_POLYSACCHARIDE METABOLISM"/>
    <property type="match status" value="1"/>
</dbReference>